<evidence type="ECO:0000256" key="1">
    <source>
        <dbReference type="ARBA" id="ARBA00004651"/>
    </source>
</evidence>
<feature type="domain" description="Integral membrane bound transporter" evidence="9">
    <location>
        <begin position="352"/>
        <end position="473"/>
    </location>
</feature>
<dbReference type="OrthoDB" id="5329664at2"/>
<keyword evidence="7" id="KW-0175">Coiled coil</keyword>
<comment type="similarity">
    <text evidence="6">Belongs to the YccS/YhfK family.</text>
</comment>
<dbReference type="AlphaFoldDB" id="A0A3D8IJ47"/>
<feature type="coiled-coil region" evidence="7">
    <location>
        <begin position="517"/>
        <end position="551"/>
    </location>
</feature>
<evidence type="ECO:0000259" key="9">
    <source>
        <dbReference type="Pfam" id="PF13515"/>
    </source>
</evidence>
<evidence type="ECO:0000313" key="10">
    <source>
        <dbReference type="EMBL" id="RDU64916.1"/>
    </source>
</evidence>
<keyword evidence="11" id="KW-1185">Reference proteome</keyword>
<evidence type="ECO:0000256" key="2">
    <source>
        <dbReference type="ARBA" id="ARBA00022475"/>
    </source>
</evidence>
<keyword evidence="2" id="KW-1003">Cell membrane</keyword>
<evidence type="ECO:0000256" key="4">
    <source>
        <dbReference type="ARBA" id="ARBA00022989"/>
    </source>
</evidence>
<evidence type="ECO:0000256" key="7">
    <source>
        <dbReference type="SAM" id="Coils"/>
    </source>
</evidence>
<evidence type="ECO:0000256" key="6">
    <source>
        <dbReference type="ARBA" id="ARBA00043993"/>
    </source>
</evidence>
<evidence type="ECO:0000313" key="11">
    <source>
        <dbReference type="Proteomes" id="UP000256379"/>
    </source>
</evidence>
<feature type="transmembrane region" description="Helical" evidence="8">
    <location>
        <begin position="77"/>
        <end position="97"/>
    </location>
</feature>
<reference evidence="10 11" key="1">
    <citation type="submission" date="2018-04" db="EMBL/GenBank/DDBJ databases">
        <title>Novel Campyloabacter and Helicobacter Species and Strains.</title>
        <authorList>
            <person name="Mannion A.J."/>
            <person name="Shen Z."/>
            <person name="Fox J.G."/>
        </authorList>
    </citation>
    <scope>NUCLEOTIDE SEQUENCE [LARGE SCALE GENOMIC DNA]</scope>
    <source>
        <strain evidence="10 11">MIT 17-337</strain>
    </source>
</reference>
<name>A0A3D8IJ47_9HELI</name>
<evidence type="ECO:0000256" key="5">
    <source>
        <dbReference type="ARBA" id="ARBA00023136"/>
    </source>
</evidence>
<keyword evidence="4 8" id="KW-1133">Transmembrane helix</keyword>
<feature type="transmembrane region" description="Helical" evidence="8">
    <location>
        <begin position="12"/>
        <end position="33"/>
    </location>
</feature>
<gene>
    <name evidence="10" type="ORF">CQA53_07470</name>
</gene>
<comment type="subcellular location">
    <subcellularLocation>
        <location evidence="1">Cell membrane</location>
        <topology evidence="1">Multi-pass membrane protein</topology>
    </subcellularLocation>
</comment>
<feature type="transmembrane region" description="Helical" evidence="8">
    <location>
        <begin position="344"/>
        <end position="368"/>
    </location>
</feature>
<proteinExistence type="inferred from homology"/>
<evidence type="ECO:0000256" key="3">
    <source>
        <dbReference type="ARBA" id="ARBA00022692"/>
    </source>
</evidence>
<dbReference type="GO" id="GO:0005886">
    <property type="term" value="C:plasma membrane"/>
    <property type="evidence" value="ECO:0007669"/>
    <property type="project" value="UniProtKB-SubCell"/>
</dbReference>
<accession>A0A3D8IJ47</accession>
<feature type="transmembrane region" description="Helical" evidence="8">
    <location>
        <begin position="460"/>
        <end position="478"/>
    </location>
</feature>
<evidence type="ECO:0000256" key="8">
    <source>
        <dbReference type="SAM" id="Phobius"/>
    </source>
</evidence>
<feature type="transmembrane region" description="Helical" evidence="8">
    <location>
        <begin position="127"/>
        <end position="149"/>
    </location>
</feature>
<keyword evidence="5 8" id="KW-0472">Membrane</keyword>
<sequence length="658" mass="75912">MVAISLSALVHYMIFGSEVLVWATVTPMQVFFLNATLSQQADRKLHMLGFAISSSLSVGFFTFLAQKALDSHSFSDVWWLGLPILCLTFFVGMSRAYSLDTYRMFVPVVVNSLVAAIYVDSNVVLPIIQTMLVVFSSAMIGIVIGFLLLNNPGNYGKYTQVYYPLVLSYLRNMVKYLDSKEDFARYKELTFTMIHNIKQTLHTKSSLYNDNYMIKNIKRAIFYIYRIEDIYLMVSVLPQYQIYQHISLQYEIVYNLNELSKIFAGRIPKMRRDEADLLIATATNDSKELALHNIIKILYSKLESFCRVGEKGDPAFNPPAKKDIKDVFRALNYKNATFRFSVKYSLAIGFSLILATLLNINRGIWISLGIVSVVRPSVGGMQNISKEYLISATIGIVMGVILSVFTTPFIFYLLFGILIFFVVYLRVFPFWLWSGFMMCAFVMMYSIMYDDFLLYVFDRLLDIGIGIIFAIIVFKSIWPRFSHDNLKPILNKEIVSFGEILALLRESLQHGSSKLNTQSIQAKHAELLHNIEELKNTLKDSKSENAEKDNQIIIYGADMIKVLESIIVTMNELIWLFTSSEYNTKTRELYCNDLKILQNRFEMIENLMSNTTHYFRFEVTNMFMSEKDTHFANIAHQIFQEQNQLYKLLNERHISVPN</sequence>
<dbReference type="PANTHER" id="PTHR30509:SF9">
    <property type="entry name" value="MULTIDRUG RESISTANCE PROTEIN MDTO"/>
    <property type="match status" value="1"/>
</dbReference>
<dbReference type="InterPro" id="IPR049453">
    <property type="entry name" value="Memb_transporter_dom"/>
</dbReference>
<protein>
    <recommendedName>
        <fullName evidence="9">Integral membrane bound transporter domain-containing protein</fullName>
    </recommendedName>
</protein>
<dbReference type="Proteomes" id="UP000256379">
    <property type="component" value="Unassembled WGS sequence"/>
</dbReference>
<feature type="transmembrane region" description="Helical" evidence="8">
    <location>
        <begin position="428"/>
        <end position="448"/>
    </location>
</feature>
<feature type="transmembrane region" description="Helical" evidence="8">
    <location>
        <begin position="388"/>
        <end position="421"/>
    </location>
</feature>
<feature type="transmembrane region" description="Helical" evidence="8">
    <location>
        <begin position="45"/>
        <end position="65"/>
    </location>
</feature>
<feature type="transmembrane region" description="Helical" evidence="8">
    <location>
        <begin position="104"/>
        <end position="121"/>
    </location>
</feature>
<dbReference type="Pfam" id="PF13515">
    <property type="entry name" value="FUSC_2"/>
    <property type="match status" value="1"/>
</dbReference>
<dbReference type="PANTHER" id="PTHR30509">
    <property type="entry name" value="P-HYDROXYBENZOIC ACID EFFLUX PUMP SUBUNIT-RELATED"/>
    <property type="match status" value="1"/>
</dbReference>
<dbReference type="EMBL" id="NXLQ01000017">
    <property type="protein sequence ID" value="RDU64916.1"/>
    <property type="molecule type" value="Genomic_DNA"/>
</dbReference>
<keyword evidence="3 8" id="KW-0812">Transmembrane</keyword>
<organism evidence="10 11">
    <name type="scientific">Helicobacter didelphidarum</name>
    <dbReference type="NCBI Taxonomy" id="2040648"/>
    <lineage>
        <taxon>Bacteria</taxon>
        <taxon>Pseudomonadati</taxon>
        <taxon>Campylobacterota</taxon>
        <taxon>Epsilonproteobacteria</taxon>
        <taxon>Campylobacterales</taxon>
        <taxon>Helicobacteraceae</taxon>
        <taxon>Helicobacter</taxon>
    </lineage>
</organism>
<comment type="caution">
    <text evidence="10">The sequence shown here is derived from an EMBL/GenBank/DDBJ whole genome shotgun (WGS) entry which is preliminary data.</text>
</comment>